<dbReference type="Proteomes" id="UP001630127">
    <property type="component" value="Unassembled WGS sequence"/>
</dbReference>
<gene>
    <name evidence="2" type="ORF">ACH5RR_039307</name>
</gene>
<evidence type="ECO:0000256" key="1">
    <source>
        <dbReference type="SAM" id="MobiDB-lite"/>
    </source>
</evidence>
<keyword evidence="3" id="KW-1185">Reference proteome</keyword>
<feature type="compositionally biased region" description="Acidic residues" evidence="1">
    <location>
        <begin position="146"/>
        <end position="158"/>
    </location>
</feature>
<feature type="region of interest" description="Disordered" evidence="1">
    <location>
        <begin position="123"/>
        <end position="158"/>
    </location>
</feature>
<evidence type="ECO:0000313" key="3">
    <source>
        <dbReference type="Proteomes" id="UP001630127"/>
    </source>
</evidence>
<sequence>MKSVGLDVVAQASNALTPGLMRYALRDKTVRTVGTLLVAPRVASLLSALGIELKRTWRVTGLLIDRDHPLIERARALKWYKVIKFPMGEHASREKKRLSKEGKQAFKPEACCASGNLPVPVEVRSASASSTEGEDMDKMLFADSPQDGEEVAVEEGSS</sequence>
<name>A0ABD2Y1B4_9GENT</name>
<dbReference type="AlphaFoldDB" id="A0ABD2Y1B4"/>
<protein>
    <submittedName>
        <fullName evidence="2">Uncharacterized protein</fullName>
    </submittedName>
</protein>
<evidence type="ECO:0000313" key="2">
    <source>
        <dbReference type="EMBL" id="KAL3500214.1"/>
    </source>
</evidence>
<organism evidence="2 3">
    <name type="scientific">Cinchona calisaya</name>
    <dbReference type="NCBI Taxonomy" id="153742"/>
    <lineage>
        <taxon>Eukaryota</taxon>
        <taxon>Viridiplantae</taxon>
        <taxon>Streptophyta</taxon>
        <taxon>Embryophyta</taxon>
        <taxon>Tracheophyta</taxon>
        <taxon>Spermatophyta</taxon>
        <taxon>Magnoliopsida</taxon>
        <taxon>eudicotyledons</taxon>
        <taxon>Gunneridae</taxon>
        <taxon>Pentapetalae</taxon>
        <taxon>asterids</taxon>
        <taxon>lamiids</taxon>
        <taxon>Gentianales</taxon>
        <taxon>Rubiaceae</taxon>
        <taxon>Cinchonoideae</taxon>
        <taxon>Cinchoneae</taxon>
        <taxon>Cinchona</taxon>
    </lineage>
</organism>
<comment type="caution">
    <text evidence="2">The sequence shown here is derived from an EMBL/GenBank/DDBJ whole genome shotgun (WGS) entry which is preliminary data.</text>
</comment>
<accession>A0ABD2Y1B4</accession>
<proteinExistence type="predicted"/>
<dbReference type="EMBL" id="JBJUIK010000016">
    <property type="protein sequence ID" value="KAL3500214.1"/>
    <property type="molecule type" value="Genomic_DNA"/>
</dbReference>
<reference evidence="2 3" key="1">
    <citation type="submission" date="2024-11" db="EMBL/GenBank/DDBJ databases">
        <title>A near-complete genome assembly of Cinchona calisaya.</title>
        <authorList>
            <person name="Lian D.C."/>
            <person name="Zhao X.W."/>
            <person name="Wei L."/>
        </authorList>
    </citation>
    <scope>NUCLEOTIDE SEQUENCE [LARGE SCALE GENOMIC DNA]</scope>
    <source>
        <tissue evidence="2">Nenye</tissue>
    </source>
</reference>